<proteinExistence type="predicted"/>
<accession>A0A087B9R4</accession>
<evidence type="ECO:0000313" key="1">
    <source>
        <dbReference type="EMBL" id="KFI67764.1"/>
    </source>
</evidence>
<gene>
    <name evidence="1" type="ORF">BLSS_1879</name>
</gene>
<dbReference type="EMBL" id="JGZA01000026">
    <property type="protein sequence ID" value="KFI67764.1"/>
    <property type="molecule type" value="Genomic_DNA"/>
</dbReference>
<organism evidence="1 2">
    <name type="scientific">Bifidobacterium longum subsp. suis</name>
    <dbReference type="NCBI Taxonomy" id="1695"/>
    <lineage>
        <taxon>Bacteria</taxon>
        <taxon>Bacillati</taxon>
        <taxon>Actinomycetota</taxon>
        <taxon>Actinomycetes</taxon>
        <taxon>Bifidobacteriales</taxon>
        <taxon>Bifidobacteriaceae</taxon>
        <taxon>Bifidobacterium</taxon>
    </lineage>
</organism>
<sequence>MSVEESAATPVLVAAVDNDRMALLALKGILPQLLPAAQWMWGAGTSETFV</sequence>
<comment type="caution">
    <text evidence="1">The sequence shown here is derived from an EMBL/GenBank/DDBJ whole genome shotgun (WGS) entry which is preliminary data.</text>
</comment>
<reference evidence="1 2" key="1">
    <citation type="submission" date="2014-03" db="EMBL/GenBank/DDBJ databases">
        <title>Genomics of Bifidobacteria.</title>
        <authorList>
            <person name="Ventura M."/>
            <person name="Milani C."/>
            <person name="Lugli G.A."/>
        </authorList>
    </citation>
    <scope>NUCLEOTIDE SEQUENCE [LARGE SCALE GENOMIC DNA]</scope>
    <source>
        <strain evidence="1 2">LMG 21814</strain>
    </source>
</reference>
<name>A0A087B9R4_BIFLN</name>
<protein>
    <submittedName>
        <fullName evidence="1">Uncharacterized protein</fullName>
    </submittedName>
</protein>
<dbReference type="AlphaFoldDB" id="A0A087B9R4"/>
<dbReference type="Proteomes" id="UP000029024">
    <property type="component" value="Unassembled WGS sequence"/>
</dbReference>
<evidence type="ECO:0000313" key="2">
    <source>
        <dbReference type="Proteomes" id="UP000029024"/>
    </source>
</evidence>
<dbReference type="RefSeq" id="WP_007056029.1">
    <property type="nucleotide sequence ID" value="NZ_CP169558.1"/>
</dbReference>